<dbReference type="Pfam" id="PF03466">
    <property type="entry name" value="LysR_substrate"/>
    <property type="match status" value="1"/>
</dbReference>
<evidence type="ECO:0000256" key="4">
    <source>
        <dbReference type="ARBA" id="ARBA00023163"/>
    </source>
</evidence>
<evidence type="ECO:0000256" key="1">
    <source>
        <dbReference type="ARBA" id="ARBA00009437"/>
    </source>
</evidence>
<dbReference type="InterPro" id="IPR036390">
    <property type="entry name" value="WH_DNA-bd_sf"/>
</dbReference>
<dbReference type="FunFam" id="1.10.10.10:FF:000001">
    <property type="entry name" value="LysR family transcriptional regulator"/>
    <property type="match status" value="1"/>
</dbReference>
<comment type="similarity">
    <text evidence="1">Belongs to the LysR transcriptional regulatory family.</text>
</comment>
<keyword evidence="2" id="KW-0805">Transcription regulation</keyword>
<dbReference type="HOGENOM" id="CLU_039613_16_1_5"/>
<dbReference type="Gene3D" id="3.40.190.290">
    <property type="match status" value="1"/>
</dbReference>
<dbReference type="OrthoDB" id="9813056at2"/>
<dbReference type="AlphaFoldDB" id="A0A0B5DS07"/>
<evidence type="ECO:0000256" key="2">
    <source>
        <dbReference type="ARBA" id="ARBA00023015"/>
    </source>
</evidence>
<dbReference type="GO" id="GO:0003677">
    <property type="term" value="F:DNA binding"/>
    <property type="evidence" value="ECO:0007669"/>
    <property type="project" value="UniProtKB-KW"/>
</dbReference>
<dbReference type="PROSITE" id="PS50931">
    <property type="entry name" value="HTH_LYSR"/>
    <property type="match status" value="1"/>
</dbReference>
<reference evidence="6 7" key="1">
    <citation type="journal article" date="2014" name="Int. J. Syst. Evol. Microbiol.">
        <title>Celeribacter indicus sp. nov., a polycyclic aromatic hydrocarbon-degrading bacterium from deep-sea sediment and reclassification of Huaishuia halophila as Celeribacter halophilus comb. nov.</title>
        <authorList>
            <person name="Lai Q."/>
            <person name="Cao J."/>
            <person name="Yuan J."/>
            <person name="Li F."/>
            <person name="Shao Z."/>
        </authorList>
    </citation>
    <scope>NUCLEOTIDE SEQUENCE [LARGE SCALE GENOMIC DNA]</scope>
    <source>
        <strain evidence="6">P73</strain>
    </source>
</reference>
<sequence>MRPSDLETFLAVAKAGSFRGAAQDRGVTGSALSQSVRALEEALEVRLFNRTTRSVALTEAGELLYERLAPAFDDIWTAVDEVRSLGRRPQGRVRINAPAPAVEWLIAPHVPAFLDAYPGISLEVIADAGHVDIVAEGYDAGVRMGLEMARDMIAVPLGPEQDYPVMAAPDYIERAGRPERPEDLSRHNCIRHRFPGGTIFGWSLSKGEEEITLAPEGTLTVNDSRHAVHAAVHGVGVVSVAAPYAAGELAAGRLLRLLPDWSTARPAWHLYYPGRRQVPPALRAFLQFFRAAARQPPSQSPGGEGM</sequence>
<evidence type="ECO:0000256" key="3">
    <source>
        <dbReference type="ARBA" id="ARBA00023125"/>
    </source>
</evidence>
<dbReference type="Proteomes" id="UP000031521">
    <property type="component" value="Chromosome"/>
</dbReference>
<gene>
    <name evidence="6" type="ORF">P73_1109</name>
</gene>
<evidence type="ECO:0000259" key="5">
    <source>
        <dbReference type="PROSITE" id="PS50931"/>
    </source>
</evidence>
<dbReference type="PANTHER" id="PTHR30537:SF5">
    <property type="entry name" value="HTH-TYPE TRANSCRIPTIONAL ACTIVATOR TTDR-RELATED"/>
    <property type="match status" value="1"/>
</dbReference>
<dbReference type="Gene3D" id="1.10.10.10">
    <property type="entry name" value="Winged helix-like DNA-binding domain superfamily/Winged helix DNA-binding domain"/>
    <property type="match status" value="1"/>
</dbReference>
<accession>A0A0B5DS07</accession>
<dbReference type="InterPro" id="IPR058163">
    <property type="entry name" value="LysR-type_TF_proteobact-type"/>
</dbReference>
<dbReference type="PANTHER" id="PTHR30537">
    <property type="entry name" value="HTH-TYPE TRANSCRIPTIONAL REGULATOR"/>
    <property type="match status" value="1"/>
</dbReference>
<dbReference type="SUPFAM" id="SSF53850">
    <property type="entry name" value="Periplasmic binding protein-like II"/>
    <property type="match status" value="1"/>
</dbReference>
<dbReference type="STRING" id="1208324.P73_1109"/>
<evidence type="ECO:0000313" key="7">
    <source>
        <dbReference type="Proteomes" id="UP000031521"/>
    </source>
</evidence>
<evidence type="ECO:0000313" key="6">
    <source>
        <dbReference type="EMBL" id="AJE45824.1"/>
    </source>
</evidence>
<dbReference type="InterPro" id="IPR036388">
    <property type="entry name" value="WH-like_DNA-bd_sf"/>
</dbReference>
<dbReference type="EMBL" id="CP004393">
    <property type="protein sequence ID" value="AJE45824.1"/>
    <property type="molecule type" value="Genomic_DNA"/>
</dbReference>
<proteinExistence type="inferred from homology"/>
<dbReference type="GO" id="GO:0003700">
    <property type="term" value="F:DNA-binding transcription factor activity"/>
    <property type="evidence" value="ECO:0007669"/>
    <property type="project" value="InterPro"/>
</dbReference>
<dbReference type="SUPFAM" id="SSF46785">
    <property type="entry name" value="Winged helix' DNA-binding domain"/>
    <property type="match status" value="1"/>
</dbReference>
<name>A0A0B5DS07_9RHOB</name>
<dbReference type="KEGG" id="cid:P73_1109"/>
<keyword evidence="4" id="KW-0804">Transcription</keyword>
<keyword evidence="7" id="KW-1185">Reference proteome</keyword>
<dbReference type="InterPro" id="IPR000847">
    <property type="entry name" value="LysR_HTH_N"/>
</dbReference>
<feature type="domain" description="HTH lysR-type" evidence="5">
    <location>
        <begin position="1"/>
        <end position="58"/>
    </location>
</feature>
<keyword evidence="3" id="KW-0238">DNA-binding</keyword>
<organism evidence="6 7">
    <name type="scientific">Celeribacter indicus</name>
    <dbReference type="NCBI Taxonomy" id="1208324"/>
    <lineage>
        <taxon>Bacteria</taxon>
        <taxon>Pseudomonadati</taxon>
        <taxon>Pseudomonadota</taxon>
        <taxon>Alphaproteobacteria</taxon>
        <taxon>Rhodobacterales</taxon>
        <taxon>Roseobacteraceae</taxon>
        <taxon>Celeribacter</taxon>
    </lineage>
</organism>
<dbReference type="Pfam" id="PF00126">
    <property type="entry name" value="HTH_1"/>
    <property type="match status" value="1"/>
</dbReference>
<dbReference type="InterPro" id="IPR005119">
    <property type="entry name" value="LysR_subst-bd"/>
</dbReference>
<protein>
    <submittedName>
        <fullName evidence="6">LysR family transcriptional regulator</fullName>
    </submittedName>
</protein>
<dbReference type="RefSeq" id="WP_052453059.1">
    <property type="nucleotide sequence ID" value="NZ_CP004393.1"/>
</dbReference>